<keyword evidence="5 8" id="KW-0812">Transmembrane</keyword>
<evidence type="ECO:0000256" key="4">
    <source>
        <dbReference type="ARBA" id="ARBA00022519"/>
    </source>
</evidence>
<keyword evidence="11" id="KW-1185">Reference proteome</keyword>
<dbReference type="EMBL" id="VRLW01000001">
    <property type="protein sequence ID" value="KAA1257750.1"/>
    <property type="molecule type" value="Genomic_DNA"/>
</dbReference>
<dbReference type="GO" id="GO:0005886">
    <property type="term" value="C:plasma membrane"/>
    <property type="evidence" value="ECO:0007669"/>
    <property type="project" value="UniProtKB-SubCell"/>
</dbReference>
<comment type="similarity">
    <text evidence="2">Belongs to the GSP F family.</text>
</comment>
<evidence type="ECO:0000256" key="7">
    <source>
        <dbReference type="ARBA" id="ARBA00023136"/>
    </source>
</evidence>
<sequence length="479" mass="52435">MPMYQFEAMDATGKEIRDEIDAANEEEAQTTIRQMGYFVTKISVKKEKAGAATKGGGKKRPFAIGGAKTKHICAFTRQLSILQDAGLPILRSLKILENNQKPGKLKNALMDTCDEIEGGATLSEAMSKCPKVFSRLYVNMIKAGEAGGALETILQRLADFLESSESLKRKVKGALIYPVIVVTVAIAILTFIMLFIVPTFEEMFEEFGLTLPAPTLLLIAISNYLAGYWWLLILLPVCLLILIKLIRKFRHGRMGFDMFIIKVPIFGSLIEKNILARTTRTLGTLISSGVPILEAINITRETSGNGMFERMFTKVNDSIREGEIISKPLAEYSVMGFHPMACVIWALFGAFPGIILLSIAVTSIGTKLDDGTMVQTLTSMGVKMTIGGGLLCGLWGFSKAKSRVVDDLVVNMVDVGEETGELDTMLYKVADTYDEEVKVMTDGLTALMEPLMIVFLGFAVGFIVISLFMPLVSLISGLT</sequence>
<feature type="transmembrane region" description="Helical" evidence="8">
    <location>
        <begin position="377"/>
        <end position="397"/>
    </location>
</feature>
<organism evidence="10 11">
    <name type="scientific">Rubripirellula obstinata</name>
    <dbReference type="NCBI Taxonomy" id="406547"/>
    <lineage>
        <taxon>Bacteria</taxon>
        <taxon>Pseudomonadati</taxon>
        <taxon>Planctomycetota</taxon>
        <taxon>Planctomycetia</taxon>
        <taxon>Pirellulales</taxon>
        <taxon>Pirellulaceae</taxon>
        <taxon>Rubripirellula</taxon>
    </lineage>
</organism>
<feature type="domain" description="Type II secretion system protein GspF" evidence="9">
    <location>
        <begin position="279"/>
        <end position="344"/>
    </location>
</feature>
<evidence type="ECO:0000256" key="8">
    <source>
        <dbReference type="SAM" id="Phobius"/>
    </source>
</evidence>
<feature type="transmembrane region" description="Helical" evidence="8">
    <location>
        <begin position="216"/>
        <end position="243"/>
    </location>
</feature>
<protein>
    <submittedName>
        <fullName evidence="10">Type II secretion system protein F</fullName>
    </submittedName>
</protein>
<evidence type="ECO:0000256" key="6">
    <source>
        <dbReference type="ARBA" id="ARBA00022989"/>
    </source>
</evidence>
<evidence type="ECO:0000259" key="9">
    <source>
        <dbReference type="Pfam" id="PF00482"/>
    </source>
</evidence>
<keyword evidence="7 8" id="KW-0472">Membrane</keyword>
<name>A0A5B1CDT0_9BACT</name>
<dbReference type="InterPro" id="IPR003004">
    <property type="entry name" value="GspF/PilC"/>
</dbReference>
<dbReference type="InterPro" id="IPR042094">
    <property type="entry name" value="T2SS_GspF_sf"/>
</dbReference>
<comment type="caution">
    <text evidence="10">The sequence shown here is derived from an EMBL/GenBank/DDBJ whole genome shotgun (WGS) entry which is preliminary data.</text>
</comment>
<feature type="transmembrane region" description="Helical" evidence="8">
    <location>
        <begin position="174"/>
        <end position="196"/>
    </location>
</feature>
<gene>
    <name evidence="10" type="primary">epsF_1</name>
    <name evidence="10" type="ORF">LF1_02400</name>
</gene>
<feature type="domain" description="Type II secretion system protein GspF" evidence="9">
    <location>
        <begin position="373"/>
        <end position="470"/>
    </location>
</feature>
<dbReference type="Pfam" id="PF00482">
    <property type="entry name" value="T2SSF"/>
    <property type="match status" value="3"/>
</dbReference>
<dbReference type="PANTHER" id="PTHR30012">
    <property type="entry name" value="GENERAL SECRETION PATHWAY PROTEIN"/>
    <property type="match status" value="1"/>
</dbReference>
<dbReference type="InterPro" id="IPR018076">
    <property type="entry name" value="T2SS_GspF_dom"/>
</dbReference>
<evidence type="ECO:0000256" key="1">
    <source>
        <dbReference type="ARBA" id="ARBA00004429"/>
    </source>
</evidence>
<keyword evidence="3" id="KW-1003">Cell membrane</keyword>
<accession>A0A5B1CDT0</accession>
<dbReference type="RefSeq" id="WP_068264744.1">
    <property type="nucleotide sequence ID" value="NZ_LWSK01000068.1"/>
</dbReference>
<evidence type="ECO:0000256" key="2">
    <source>
        <dbReference type="ARBA" id="ARBA00005745"/>
    </source>
</evidence>
<evidence type="ECO:0000313" key="10">
    <source>
        <dbReference type="EMBL" id="KAA1257750.1"/>
    </source>
</evidence>
<evidence type="ECO:0000256" key="3">
    <source>
        <dbReference type="ARBA" id="ARBA00022475"/>
    </source>
</evidence>
<evidence type="ECO:0000256" key="5">
    <source>
        <dbReference type="ARBA" id="ARBA00022692"/>
    </source>
</evidence>
<dbReference type="AlphaFoldDB" id="A0A5B1CDT0"/>
<feature type="transmembrane region" description="Helical" evidence="8">
    <location>
        <begin position="342"/>
        <end position="365"/>
    </location>
</feature>
<comment type="subcellular location">
    <subcellularLocation>
        <location evidence="1">Cell inner membrane</location>
        <topology evidence="1">Multi-pass membrane protein</topology>
    </subcellularLocation>
</comment>
<feature type="transmembrane region" description="Helical" evidence="8">
    <location>
        <begin position="451"/>
        <end position="475"/>
    </location>
</feature>
<keyword evidence="6 8" id="KW-1133">Transmembrane helix</keyword>
<dbReference type="Proteomes" id="UP000322699">
    <property type="component" value="Unassembled WGS sequence"/>
</dbReference>
<dbReference type="Gene3D" id="1.20.81.30">
    <property type="entry name" value="Type II secretion system (T2SS), domain F"/>
    <property type="match status" value="3"/>
</dbReference>
<reference evidence="10 11" key="1">
    <citation type="submission" date="2019-08" db="EMBL/GenBank/DDBJ databases">
        <title>Deep-cultivation of Planctomycetes and their phenomic and genomic characterization uncovers novel biology.</title>
        <authorList>
            <person name="Wiegand S."/>
            <person name="Jogler M."/>
            <person name="Boedeker C."/>
            <person name="Pinto D."/>
            <person name="Vollmers J."/>
            <person name="Rivas-Marin E."/>
            <person name="Kohn T."/>
            <person name="Peeters S.H."/>
            <person name="Heuer A."/>
            <person name="Rast P."/>
            <person name="Oberbeckmann S."/>
            <person name="Bunk B."/>
            <person name="Jeske O."/>
            <person name="Meyerdierks A."/>
            <person name="Storesund J.E."/>
            <person name="Kallscheuer N."/>
            <person name="Luecker S."/>
            <person name="Lage O.M."/>
            <person name="Pohl T."/>
            <person name="Merkel B.J."/>
            <person name="Hornburger P."/>
            <person name="Mueller R.-W."/>
            <person name="Bruemmer F."/>
            <person name="Labrenz M."/>
            <person name="Spormann A.M."/>
            <person name="Op Den Camp H."/>
            <person name="Overmann J."/>
            <person name="Amann R."/>
            <person name="Jetten M.S.M."/>
            <person name="Mascher T."/>
            <person name="Medema M.H."/>
            <person name="Devos D.P."/>
            <person name="Kaster A.-K."/>
            <person name="Ovreas L."/>
            <person name="Rohde M."/>
            <person name="Galperin M.Y."/>
            <person name="Jogler C."/>
        </authorList>
    </citation>
    <scope>NUCLEOTIDE SEQUENCE [LARGE SCALE GENOMIC DNA]</scope>
    <source>
        <strain evidence="10 11">LF1</strain>
    </source>
</reference>
<dbReference type="PRINTS" id="PR00812">
    <property type="entry name" value="BCTERIALGSPF"/>
</dbReference>
<keyword evidence="4" id="KW-0997">Cell inner membrane</keyword>
<evidence type="ECO:0000313" key="11">
    <source>
        <dbReference type="Proteomes" id="UP000322699"/>
    </source>
</evidence>
<dbReference type="PANTHER" id="PTHR30012:SF0">
    <property type="entry name" value="TYPE II SECRETION SYSTEM PROTEIN F-RELATED"/>
    <property type="match status" value="1"/>
</dbReference>
<dbReference type="OrthoDB" id="9805682at2"/>
<dbReference type="FunFam" id="1.20.81.30:FF:000001">
    <property type="entry name" value="Type II secretion system protein F"/>
    <property type="match status" value="1"/>
</dbReference>
<proteinExistence type="inferred from homology"/>
<feature type="domain" description="Type II secretion system protein GspF" evidence="9">
    <location>
        <begin position="75"/>
        <end position="198"/>
    </location>
</feature>